<evidence type="ECO:0000256" key="2">
    <source>
        <dbReference type="ARBA" id="ARBA00022801"/>
    </source>
</evidence>
<keyword evidence="1" id="KW-0479">Metal-binding</keyword>
<dbReference type="SUPFAM" id="SSF88688">
    <property type="entry name" value="Families 57/38 glycoside transferase middle domain"/>
    <property type="match status" value="1"/>
</dbReference>
<dbReference type="GO" id="GO:0004559">
    <property type="term" value="F:alpha-mannosidase activity"/>
    <property type="evidence" value="ECO:0007669"/>
    <property type="project" value="InterPro"/>
</dbReference>
<dbReference type="InterPro" id="IPR037094">
    <property type="entry name" value="Glyco_hydro_38_cen_sf"/>
</dbReference>
<evidence type="ECO:0000256" key="1">
    <source>
        <dbReference type="ARBA" id="ARBA00022723"/>
    </source>
</evidence>
<dbReference type="PANTHER" id="PTHR46017">
    <property type="entry name" value="ALPHA-MANNOSIDASE 2C1"/>
    <property type="match status" value="1"/>
</dbReference>
<proteinExistence type="predicted"/>
<dbReference type="Gene3D" id="1.20.1270.50">
    <property type="entry name" value="Glycoside hydrolase family 38, central domain"/>
    <property type="match status" value="1"/>
</dbReference>
<dbReference type="InterPro" id="IPR011013">
    <property type="entry name" value="Gal_mutarotase_sf_dom"/>
</dbReference>
<accession>A0AAW9I8X9</accession>
<feature type="domain" description="Glycoside hydrolase family 38 central" evidence="3">
    <location>
        <begin position="2"/>
        <end position="51"/>
    </location>
</feature>
<dbReference type="GO" id="GO:0006013">
    <property type="term" value="P:mannose metabolic process"/>
    <property type="evidence" value="ECO:0007669"/>
    <property type="project" value="InterPro"/>
</dbReference>
<dbReference type="SUPFAM" id="SSF74650">
    <property type="entry name" value="Galactose mutarotase-like"/>
    <property type="match status" value="1"/>
</dbReference>
<evidence type="ECO:0000313" key="5">
    <source>
        <dbReference type="Proteomes" id="UP001288778"/>
    </source>
</evidence>
<name>A0AAW9I8X9_CLOPF</name>
<evidence type="ECO:0000313" key="4">
    <source>
        <dbReference type="EMBL" id="MDZ4910858.1"/>
    </source>
</evidence>
<dbReference type="EMBL" id="WNUI01000832">
    <property type="protein sequence ID" value="MDZ4910858.1"/>
    <property type="molecule type" value="Genomic_DNA"/>
</dbReference>
<keyword evidence="2" id="KW-0378">Hydrolase</keyword>
<dbReference type="GO" id="GO:0009313">
    <property type="term" value="P:oligosaccharide catabolic process"/>
    <property type="evidence" value="ECO:0007669"/>
    <property type="project" value="TreeGrafter"/>
</dbReference>
<dbReference type="PANTHER" id="PTHR46017:SF1">
    <property type="entry name" value="ALPHA-MANNOSIDASE 2C1"/>
    <property type="match status" value="1"/>
</dbReference>
<organism evidence="4 5">
    <name type="scientific">Clostridium perfringens</name>
    <dbReference type="NCBI Taxonomy" id="1502"/>
    <lineage>
        <taxon>Bacteria</taxon>
        <taxon>Bacillati</taxon>
        <taxon>Bacillota</taxon>
        <taxon>Clostridia</taxon>
        <taxon>Eubacteriales</taxon>
        <taxon>Clostridiaceae</taxon>
        <taxon>Clostridium</taxon>
    </lineage>
</organism>
<dbReference type="AlphaFoldDB" id="A0AAW9I8X9"/>
<feature type="non-terminal residue" evidence="4">
    <location>
        <position position="1"/>
    </location>
</feature>
<evidence type="ECO:0000259" key="3">
    <source>
        <dbReference type="Pfam" id="PF09261"/>
    </source>
</evidence>
<dbReference type="GO" id="GO:0030246">
    <property type="term" value="F:carbohydrate binding"/>
    <property type="evidence" value="ECO:0007669"/>
    <property type="project" value="InterPro"/>
</dbReference>
<dbReference type="Pfam" id="PF09261">
    <property type="entry name" value="Alpha-mann_mid"/>
    <property type="match status" value="1"/>
</dbReference>
<dbReference type="InterPro" id="IPR015341">
    <property type="entry name" value="Glyco_hydro_38_cen"/>
</dbReference>
<sequence length="122" mass="13615">DMDRLWKVLLLNQFHDILPGSSIHRGHEEAQLELKELNQNVYDMASDARDALTDDDASRVTVFNSLSWPRKELVALPAGIHGIADENGVVLPVQMHEGLRYAEGEAPSMGWSTYKTEEVEAG</sequence>
<protein>
    <submittedName>
        <fullName evidence="4">Alpha-mannosidase</fullName>
    </submittedName>
</protein>
<reference evidence="4" key="1">
    <citation type="submission" date="2019-11" db="EMBL/GenBank/DDBJ databases">
        <title>Characterization of Clostridium perfringens isolates from swine manure treated agricultural soils.</title>
        <authorList>
            <person name="Wushke S.T."/>
        </authorList>
    </citation>
    <scope>NUCLEOTIDE SEQUENCE</scope>
    <source>
        <strain evidence="4">X94</strain>
    </source>
</reference>
<feature type="non-terminal residue" evidence="4">
    <location>
        <position position="122"/>
    </location>
</feature>
<gene>
    <name evidence="4" type="ORF">GNF68_18015</name>
</gene>
<dbReference type="InterPro" id="IPR028995">
    <property type="entry name" value="Glyco_hydro_57/38_cen_sf"/>
</dbReference>
<comment type="caution">
    <text evidence="4">The sequence shown here is derived from an EMBL/GenBank/DDBJ whole genome shotgun (WGS) entry which is preliminary data.</text>
</comment>
<dbReference type="GO" id="GO:0046872">
    <property type="term" value="F:metal ion binding"/>
    <property type="evidence" value="ECO:0007669"/>
    <property type="project" value="UniProtKB-KW"/>
</dbReference>
<dbReference type="Proteomes" id="UP001288778">
    <property type="component" value="Unassembled WGS sequence"/>
</dbReference>